<keyword evidence="2" id="KW-1185">Reference proteome</keyword>
<evidence type="ECO:0000313" key="2">
    <source>
        <dbReference type="Proteomes" id="UP000254069"/>
    </source>
</evidence>
<protein>
    <recommendedName>
        <fullName evidence="3">HEAT repeat domain-containing protein</fullName>
    </recommendedName>
</protein>
<dbReference type="AlphaFoldDB" id="A0A380BEN8"/>
<sequence length="217" mass="24425">MRTIQPLCVSDGMVNKLNFQHAKWSELNHAYGEASDVPELIEALTTDDAHKFEEALNELLSNIWHQGTIYDATVKALPLLLDLFKNGSVKAIDDLALLIILIASGKGYHQVHSSSLRINPFTHEPVEVPCDLEDKLSKENSVVNQTRAIIEPYLNLLVPYLAHEDGELRRVTAQAMCCYPLHKSEYLALLRTALQKENNEDVIPYIKDSIDFLSTNT</sequence>
<accession>A0A380BEN8</accession>
<organism evidence="1 2">
    <name type="scientific">Shewanella algae</name>
    <dbReference type="NCBI Taxonomy" id="38313"/>
    <lineage>
        <taxon>Bacteria</taxon>
        <taxon>Pseudomonadati</taxon>
        <taxon>Pseudomonadota</taxon>
        <taxon>Gammaproteobacteria</taxon>
        <taxon>Alteromonadales</taxon>
        <taxon>Shewanellaceae</taxon>
        <taxon>Shewanella</taxon>
    </lineage>
</organism>
<dbReference type="InterPro" id="IPR016024">
    <property type="entry name" value="ARM-type_fold"/>
</dbReference>
<gene>
    <name evidence="1" type="ORF">NCTC10738_03049</name>
</gene>
<dbReference type="Proteomes" id="UP000254069">
    <property type="component" value="Unassembled WGS sequence"/>
</dbReference>
<evidence type="ECO:0008006" key="3">
    <source>
        <dbReference type="Google" id="ProtNLM"/>
    </source>
</evidence>
<proteinExistence type="predicted"/>
<dbReference type="RefSeq" id="WP_147289703.1">
    <property type="nucleotide sequence ID" value="NZ_JADZGQ010000031.1"/>
</dbReference>
<reference evidence="1 2" key="1">
    <citation type="submission" date="2018-06" db="EMBL/GenBank/DDBJ databases">
        <authorList>
            <consortium name="Pathogen Informatics"/>
            <person name="Doyle S."/>
        </authorList>
    </citation>
    <scope>NUCLEOTIDE SEQUENCE [LARGE SCALE GENOMIC DNA]</scope>
    <source>
        <strain evidence="1 2">NCTC10738</strain>
    </source>
</reference>
<dbReference type="SUPFAM" id="SSF48371">
    <property type="entry name" value="ARM repeat"/>
    <property type="match status" value="1"/>
</dbReference>
<dbReference type="EMBL" id="UGYO01000002">
    <property type="protein sequence ID" value="SUJ00120.1"/>
    <property type="molecule type" value="Genomic_DNA"/>
</dbReference>
<evidence type="ECO:0000313" key="1">
    <source>
        <dbReference type="EMBL" id="SUJ00120.1"/>
    </source>
</evidence>
<name>A0A380BEN8_9GAMM</name>